<dbReference type="AlphaFoldDB" id="Q1MYU3"/>
<keyword evidence="3" id="KW-1185">Reference proteome</keyword>
<dbReference type="EMBL" id="AAQH01000023">
    <property type="protein sequence ID" value="EAT11113.1"/>
    <property type="molecule type" value="Genomic_DNA"/>
</dbReference>
<dbReference type="SUPFAM" id="SSF50952">
    <property type="entry name" value="Soluble quinoprotein glucose dehydrogenase"/>
    <property type="match status" value="1"/>
</dbReference>
<name>Q1MYU3_9GAMM</name>
<dbReference type="InterPro" id="IPR054539">
    <property type="entry name" value="Beta-prop_PDH"/>
</dbReference>
<sequence length="388" mass="42768">MNIQRVVCWLIVVVLCPFAQAVDSRIEVMAGLTLSEFADVPNARQMAQTQSGDIVVGSRKLGKVHGISEQGEVFVLADELFMPSAVAIDSQNRLYIAAVNSIYRVDNLDRIFEQRKPVSRLNVLADGLPDASHHGWKAITLSPDESTLVVPVGAPCNICLVHPESGQQPFGTILAINKSKLDQGQLAYDLMATGVRNSVGMDFHPKTGDLWFSDNGRDWMGDDMPPCEINRIPQSALTKGNHYGYPFIHGHPQKGGALEPQDDIRARMPDKQFINPLVEIQAHSAPLGIHWYRGSGEQAMDALKGALLVAEHGSWNRSSPVGYRVSAYWFDRNHEVTEHKVLVDFLTDNDDKLGRPVDFLELANGDVLISDDAGNKIWRLSAATADKQ</sequence>
<accession>Q1MYU3</accession>
<dbReference type="InterPro" id="IPR011041">
    <property type="entry name" value="Quinoprot_gluc/sorb_DH_b-prop"/>
</dbReference>
<proteinExistence type="predicted"/>
<dbReference type="InterPro" id="IPR011042">
    <property type="entry name" value="6-blade_b-propeller_TolB-like"/>
</dbReference>
<dbReference type="RefSeq" id="WP_007016715.1">
    <property type="nucleotide sequence ID" value="NZ_AAQH01000023.1"/>
</dbReference>
<evidence type="ECO:0000313" key="3">
    <source>
        <dbReference type="Proteomes" id="UP000004263"/>
    </source>
</evidence>
<protein>
    <submittedName>
        <fullName evidence="2">L-sorbosone dehydrogenase, putative</fullName>
    </submittedName>
</protein>
<evidence type="ECO:0000259" key="1">
    <source>
        <dbReference type="Pfam" id="PF22807"/>
    </source>
</evidence>
<dbReference type="PANTHER" id="PTHR19328">
    <property type="entry name" value="HEDGEHOG-INTERACTING PROTEIN"/>
    <property type="match status" value="1"/>
</dbReference>
<dbReference type="OrthoDB" id="9770043at2"/>
<comment type="caution">
    <text evidence="2">The sequence shown here is derived from an EMBL/GenBank/DDBJ whole genome shotgun (WGS) entry which is preliminary data.</text>
</comment>
<gene>
    <name evidence="2" type="ORF">RED65_04944</name>
</gene>
<evidence type="ECO:0000313" key="2">
    <source>
        <dbReference type="EMBL" id="EAT11113.1"/>
    </source>
</evidence>
<dbReference type="PANTHER" id="PTHR19328:SF40">
    <property type="entry name" value="BLL0591 PROTEIN"/>
    <property type="match status" value="1"/>
</dbReference>
<feature type="domain" description="Pyrroloquinoline quinone-dependent pyranose dehydrogenase beta-propeller" evidence="1">
    <location>
        <begin position="84"/>
        <end position="348"/>
    </location>
</feature>
<dbReference type="STRING" id="207949.RED65_04944"/>
<organism evidence="2 3">
    <name type="scientific">Bermanella marisrubri</name>
    <dbReference type="NCBI Taxonomy" id="207949"/>
    <lineage>
        <taxon>Bacteria</taxon>
        <taxon>Pseudomonadati</taxon>
        <taxon>Pseudomonadota</taxon>
        <taxon>Gammaproteobacteria</taxon>
        <taxon>Oceanospirillales</taxon>
        <taxon>Oceanospirillaceae</taxon>
        <taxon>Bermanella</taxon>
    </lineage>
</organism>
<reference evidence="2 3" key="1">
    <citation type="submission" date="2006-03" db="EMBL/GenBank/DDBJ databases">
        <authorList>
            <person name="Pinhassi J."/>
            <person name="Pedros-Alio C."/>
            <person name="Ferriera S."/>
            <person name="Johnson J."/>
            <person name="Kravitz S."/>
            <person name="Halpern A."/>
            <person name="Remington K."/>
            <person name="Beeson K."/>
            <person name="Tran B."/>
            <person name="Rogers Y.-H."/>
            <person name="Friedman R."/>
            <person name="Venter J.C."/>
        </authorList>
    </citation>
    <scope>NUCLEOTIDE SEQUENCE [LARGE SCALE GENOMIC DNA]</scope>
    <source>
        <strain evidence="2 3">RED65</strain>
    </source>
</reference>
<dbReference type="HOGENOM" id="CLU_024435_3_1_6"/>
<dbReference type="Proteomes" id="UP000004263">
    <property type="component" value="Unassembled WGS sequence"/>
</dbReference>
<dbReference type="Pfam" id="PF22807">
    <property type="entry name" value="TrAA12"/>
    <property type="match status" value="1"/>
</dbReference>
<dbReference type="Gene3D" id="2.120.10.30">
    <property type="entry name" value="TolB, C-terminal domain"/>
    <property type="match status" value="1"/>
</dbReference>